<feature type="non-terminal residue" evidence="1">
    <location>
        <position position="1"/>
    </location>
</feature>
<dbReference type="EMBL" id="UINC01202740">
    <property type="protein sequence ID" value="SVE22689.1"/>
    <property type="molecule type" value="Genomic_DNA"/>
</dbReference>
<evidence type="ECO:0000313" key="1">
    <source>
        <dbReference type="EMBL" id="SVE22689.1"/>
    </source>
</evidence>
<reference evidence="1" key="1">
    <citation type="submission" date="2018-05" db="EMBL/GenBank/DDBJ databases">
        <authorList>
            <person name="Lanie J.A."/>
            <person name="Ng W.-L."/>
            <person name="Kazmierczak K.M."/>
            <person name="Andrzejewski T.M."/>
            <person name="Davidsen T.M."/>
            <person name="Wayne K.J."/>
            <person name="Tettelin H."/>
            <person name="Glass J.I."/>
            <person name="Rusch D."/>
            <person name="Podicherti R."/>
            <person name="Tsui H.-C.T."/>
            <person name="Winkler M.E."/>
        </authorList>
    </citation>
    <scope>NUCLEOTIDE SEQUENCE</scope>
</reference>
<name>A0A383BS38_9ZZZZ</name>
<protein>
    <submittedName>
        <fullName evidence="1">Uncharacterized protein</fullName>
    </submittedName>
</protein>
<accession>A0A383BS38</accession>
<gene>
    <name evidence="1" type="ORF">METZ01_LOCUS475543</name>
</gene>
<organism evidence="1">
    <name type="scientific">marine metagenome</name>
    <dbReference type="NCBI Taxonomy" id="408172"/>
    <lineage>
        <taxon>unclassified sequences</taxon>
        <taxon>metagenomes</taxon>
        <taxon>ecological metagenomes</taxon>
    </lineage>
</organism>
<sequence length="244" mass="27687">YEQQKYSKVIMIVGSDRVREFDAFLNKYNDVKSKHGYYNFESIDVISAGERDPDAEGASGMSASKMRAAVQEGNYDLFKMGVPAGVSEKNCHILYNAVAKGMNINIKEGMEYTTEDMEEINSLIGEIDILCKEDRAIPILREDQICEFLFLKEAVSEGISEEDILEKAKSKSRGLTPAQRRKMAIRMRIQAKKPGFIKKRLRALKRAATKAVIARRSRKAAIKMVVKKFFPKLRTKKKSELSMS</sequence>
<proteinExistence type="predicted"/>
<dbReference type="AlphaFoldDB" id="A0A383BS38"/>
<feature type="non-terminal residue" evidence="1">
    <location>
        <position position="244"/>
    </location>
</feature>